<organism evidence="1 2">
    <name type="scientific">Ostreococcus tauri</name>
    <name type="common">Marine green alga</name>
    <dbReference type="NCBI Taxonomy" id="70448"/>
    <lineage>
        <taxon>Eukaryota</taxon>
        <taxon>Viridiplantae</taxon>
        <taxon>Chlorophyta</taxon>
        <taxon>Mamiellophyceae</taxon>
        <taxon>Mamiellales</taxon>
        <taxon>Bathycoccaceae</taxon>
        <taxon>Ostreococcus</taxon>
    </lineage>
</organism>
<dbReference type="AlphaFoldDB" id="A0A090M4U2"/>
<reference evidence="1 2" key="2">
    <citation type="journal article" date="2014" name="BMC Genomics">
        <title>An improved genome of the model marine alga Ostreococcus tauri unfolds by assessing Illumina de novo assemblies.</title>
        <authorList>
            <person name="Blanc-Mathieu R."/>
            <person name="Verhelst B."/>
            <person name="Derelle E."/>
            <person name="Rombauts S."/>
            <person name="Bouget F.Y."/>
            <person name="Carre I."/>
            <person name="Chateau A."/>
            <person name="Eyre-Walker A."/>
            <person name="Grimsley N."/>
            <person name="Moreau H."/>
            <person name="Piegu B."/>
            <person name="Rivals E."/>
            <person name="Schackwitz W."/>
            <person name="Van de Peer Y."/>
            <person name="Piganeau G."/>
        </authorList>
    </citation>
    <scope>NUCLEOTIDE SEQUENCE [LARGE SCALE GENOMIC DNA]</scope>
    <source>
        <strain evidence="2">OTTH 0595 / CCAP 157/2 / RCC745</strain>
    </source>
</reference>
<comment type="caution">
    <text evidence="1">The sequence shown here is derived from an EMBL/GenBank/DDBJ whole genome shotgun (WGS) entry which is preliminary data.</text>
</comment>
<gene>
    <name evidence="1" type="ORF">OT_ostta09g04080</name>
</gene>
<dbReference type="KEGG" id="ota:OT_ostta09g04080"/>
<evidence type="ECO:0000313" key="1">
    <source>
        <dbReference type="EMBL" id="CEF99211.1"/>
    </source>
</evidence>
<protein>
    <submittedName>
        <fullName evidence="1">WD40/YVTN repeat-like-containing domain</fullName>
    </submittedName>
</protein>
<dbReference type="InParanoid" id="A0A090M4U2"/>
<keyword evidence="2" id="KW-1185">Reference proteome</keyword>
<dbReference type="Proteomes" id="UP000009170">
    <property type="component" value="Unassembled WGS sequence"/>
</dbReference>
<name>A0A090M4U2_OSTTA</name>
<proteinExistence type="predicted"/>
<dbReference type="GeneID" id="34946161"/>
<sequence length="458" mass="49709">MTRLSSAPSTSDPLHAAYKGSVVLDPSSELALVASERFLALRDAHTLELLGETARLEFPSEVISVVFAARSDRAACVTRDGDAYVINVSRGSGLEAMHPVHGGDEYAFAHAWRALGGGGYVGLRHRFDGSTTIVNAETMIEHTIAHRAKTSEDGDSGALRALSRCGRWTSVVARDEDGREQVEVYASDAPHAAAITFRLPASADARAIEFGSFGEILVFDDPCKPNASPALRVFSSDGTQRAEIRGARVPYARTRDSLVVSTIENNREGLAWIDELTWRVVRAVGHPLRCDATFVTRCFRESTDGFEKIERFEQTTIACDSNGVERMGVRLAMSRCGTVIASACASQDDKVLFLWSASAAAEDVEPLAIFVHRKPIRDFKWFANDDANGEACLAYVCIDTAALFSYTPGSETPSRAKLDCGLEFSPTRVVGKCGKGIDAFILASKMKTFTRQAIARKP</sequence>
<dbReference type="RefSeq" id="XP_022839707.1">
    <property type="nucleotide sequence ID" value="XM_022983444.1"/>
</dbReference>
<reference evidence="2" key="1">
    <citation type="journal article" date="2006" name="Proc. Natl. Acad. Sci. U.S.A.">
        <title>Genome analysis of the smallest free-living eukaryote Ostreococcus tauri unveils many unique features.</title>
        <authorList>
            <person name="Derelle E."/>
            <person name="Ferraz C."/>
            <person name="Rombauts S."/>
            <person name="Rouze P."/>
            <person name="Worden A.Z."/>
            <person name="Robbens S."/>
            <person name="Partensky F."/>
            <person name="Degroeve S."/>
            <person name="Echeynie S."/>
            <person name="Cooke R."/>
            <person name="Saeys Y."/>
            <person name="Wuyts J."/>
            <person name="Jabbari K."/>
            <person name="Bowler C."/>
            <person name="Panaud O."/>
            <person name="Piegu B."/>
            <person name="Ball S.G."/>
            <person name="Ral J.-P."/>
            <person name="Bouget F.-Y."/>
            <person name="Piganeau G."/>
            <person name="De Baets B."/>
            <person name="Picard A."/>
            <person name="Delseny M."/>
            <person name="Demaille J."/>
            <person name="Van de Peer Y."/>
            <person name="Moreau H."/>
        </authorList>
    </citation>
    <scope>NUCLEOTIDE SEQUENCE [LARGE SCALE GENOMIC DNA]</scope>
    <source>
        <strain evidence="2">OTTH 0595 / CCAP 157/2 / RCC745</strain>
    </source>
</reference>
<dbReference type="EMBL" id="CAID01000009">
    <property type="protein sequence ID" value="CEF99211.1"/>
    <property type="molecule type" value="Genomic_DNA"/>
</dbReference>
<accession>A0A090M4U2</accession>
<dbReference type="SUPFAM" id="SSF82171">
    <property type="entry name" value="DPP6 N-terminal domain-like"/>
    <property type="match status" value="1"/>
</dbReference>
<evidence type="ECO:0000313" key="2">
    <source>
        <dbReference type="Proteomes" id="UP000009170"/>
    </source>
</evidence>